<comment type="caution">
    <text evidence="4">The sequence shown here is derived from an EMBL/GenBank/DDBJ whole genome shotgun (WGS) entry which is preliminary data.</text>
</comment>
<accession>A0A176VXD1</accession>
<evidence type="ECO:0000256" key="2">
    <source>
        <dbReference type="SAM" id="MobiDB-lite"/>
    </source>
</evidence>
<evidence type="ECO:0000259" key="3">
    <source>
        <dbReference type="PROSITE" id="PS50966"/>
    </source>
</evidence>
<name>A0A176VXD1_MARPO</name>
<organism evidence="4 5">
    <name type="scientific">Marchantia polymorpha subsp. ruderalis</name>
    <dbReference type="NCBI Taxonomy" id="1480154"/>
    <lineage>
        <taxon>Eukaryota</taxon>
        <taxon>Viridiplantae</taxon>
        <taxon>Streptophyta</taxon>
        <taxon>Embryophyta</taxon>
        <taxon>Marchantiophyta</taxon>
        <taxon>Marchantiopsida</taxon>
        <taxon>Marchantiidae</taxon>
        <taxon>Marchantiales</taxon>
        <taxon>Marchantiaceae</taxon>
        <taxon>Marchantia</taxon>
    </lineage>
</organism>
<dbReference type="InterPro" id="IPR007527">
    <property type="entry name" value="Znf_SWIM"/>
</dbReference>
<dbReference type="GO" id="GO:0008270">
    <property type="term" value="F:zinc ion binding"/>
    <property type="evidence" value="ECO:0007669"/>
    <property type="project" value="UniProtKB-KW"/>
</dbReference>
<dbReference type="GO" id="GO:0061630">
    <property type="term" value="F:ubiquitin protein ligase activity"/>
    <property type="evidence" value="ECO:0007669"/>
    <property type="project" value="InterPro"/>
</dbReference>
<dbReference type="EMBL" id="LVLJ01002330">
    <property type="protein sequence ID" value="OAE25479.1"/>
    <property type="molecule type" value="Genomic_DNA"/>
</dbReference>
<evidence type="ECO:0000256" key="1">
    <source>
        <dbReference type="PROSITE-ProRule" id="PRU00325"/>
    </source>
</evidence>
<dbReference type="InterPro" id="IPR039903">
    <property type="entry name" value="Zswim2"/>
</dbReference>
<feature type="region of interest" description="Disordered" evidence="2">
    <location>
        <begin position="248"/>
        <end position="344"/>
    </location>
</feature>
<keyword evidence="1" id="KW-0862">Zinc</keyword>
<feature type="compositionally biased region" description="Pro residues" evidence="2">
    <location>
        <begin position="260"/>
        <end position="284"/>
    </location>
</feature>
<protein>
    <recommendedName>
        <fullName evidence="3">SWIM-type domain-containing protein</fullName>
    </recommendedName>
</protein>
<dbReference type="PANTHER" id="PTHR21540:SF0">
    <property type="entry name" value="PHD FAMILY PROTEIN"/>
    <property type="match status" value="1"/>
</dbReference>
<keyword evidence="1" id="KW-0479">Metal-binding</keyword>
<proteinExistence type="predicted"/>
<feature type="compositionally biased region" description="Low complexity" evidence="2">
    <location>
        <begin position="285"/>
        <end position="323"/>
    </location>
</feature>
<reference evidence="4" key="1">
    <citation type="submission" date="2016-03" db="EMBL/GenBank/DDBJ databases">
        <title>Mechanisms controlling the formation of the plant cell surface in tip-growing cells are functionally conserved among land plants.</title>
        <authorList>
            <person name="Honkanen S."/>
            <person name="Jones V.A."/>
            <person name="Morieri G."/>
            <person name="Champion C."/>
            <person name="Hetherington A.J."/>
            <person name="Kelly S."/>
            <person name="Saint-Marcoux D."/>
            <person name="Proust H."/>
            <person name="Prescott H."/>
            <person name="Dolan L."/>
        </authorList>
    </citation>
    <scope>NUCLEOTIDE SEQUENCE [LARGE SCALE GENOMIC DNA]</scope>
    <source>
        <tissue evidence="4">Whole gametophyte</tissue>
    </source>
</reference>
<dbReference type="PANTHER" id="PTHR21540">
    <property type="entry name" value="RING FINGER AND SWIM DOMAIN-CONTAINING PROTEIN 2"/>
    <property type="match status" value="1"/>
</dbReference>
<dbReference type="Proteomes" id="UP000077202">
    <property type="component" value="Unassembled WGS sequence"/>
</dbReference>
<dbReference type="PROSITE" id="PS50966">
    <property type="entry name" value="ZF_SWIM"/>
    <property type="match status" value="1"/>
</dbReference>
<keyword evidence="5" id="KW-1185">Reference proteome</keyword>
<gene>
    <name evidence="4" type="ORF">AXG93_3698s1150</name>
</gene>
<dbReference type="AlphaFoldDB" id="A0A176VXD1"/>
<sequence>MKGAYFPPKLNSGNRTPETLRTEEAQQQQQQQLSAADEFATFICASPVYWETRTKQAEEAAAPEQRAAPFIPKPNPKAIARINREMRQRMYLMGKRLIGDERHPGGIEFYVMGEIGKIFTVKIREFPCCQCGDFLLTRLCKHMVFVSMRVLKLDKDDPLIWQKALVPSELKKVLMNPAITPPKPKSKFKRLKESFSFGNGPHDLLEHDPMYCPVCCEEVNFFEEEVYKREESLLDDLYAEKPKALGKPKLDMGISKKKPPTPPPVEAAAPAPAPAPAPADPPSPAETSPPAEGAEGANTTEAAAVKAEASPAAAVEAGAPAVAQEEKPAEVAKPVEVQPPPPPRPKPFEPLLFCPKKSCEFEGCVKVVHRFCWLKWGRFHRVDYTLPNIVQVNNSFPLASMCH</sequence>
<keyword evidence="1" id="KW-0863">Zinc-finger</keyword>
<feature type="domain" description="SWIM-type" evidence="3">
    <location>
        <begin position="119"/>
        <end position="151"/>
    </location>
</feature>
<evidence type="ECO:0000313" key="5">
    <source>
        <dbReference type="Proteomes" id="UP000077202"/>
    </source>
</evidence>
<evidence type="ECO:0000313" key="4">
    <source>
        <dbReference type="EMBL" id="OAE25479.1"/>
    </source>
</evidence>